<sequence>MDRLAMLEQIAKTKLDDPFPQYGLAMEYKKLGRLAEARQAFAALVERHASYIPAYLMYGNLLEAVAAAGEDEGAKAEAASMYERGIEVASAAMDEHAVSELRAARDALG</sequence>
<dbReference type="EMBL" id="ABCS01000032">
    <property type="protein sequence ID" value="EDM78352.1"/>
    <property type="molecule type" value="Genomic_DNA"/>
</dbReference>
<dbReference type="STRING" id="391625.PPSIR1_09236"/>
<dbReference type="InterPro" id="IPR011990">
    <property type="entry name" value="TPR-like_helical_dom_sf"/>
</dbReference>
<comment type="caution">
    <text evidence="1">The sequence shown here is derived from an EMBL/GenBank/DDBJ whole genome shotgun (WGS) entry which is preliminary data.</text>
</comment>
<organism evidence="1 2">
    <name type="scientific">Plesiocystis pacifica SIR-1</name>
    <dbReference type="NCBI Taxonomy" id="391625"/>
    <lineage>
        <taxon>Bacteria</taxon>
        <taxon>Pseudomonadati</taxon>
        <taxon>Myxococcota</taxon>
        <taxon>Polyangia</taxon>
        <taxon>Nannocystales</taxon>
        <taxon>Nannocystaceae</taxon>
        <taxon>Plesiocystis</taxon>
    </lineage>
</organism>
<reference evidence="1 2" key="1">
    <citation type="submission" date="2007-06" db="EMBL/GenBank/DDBJ databases">
        <authorList>
            <person name="Shimkets L."/>
            <person name="Ferriera S."/>
            <person name="Johnson J."/>
            <person name="Kravitz S."/>
            <person name="Beeson K."/>
            <person name="Sutton G."/>
            <person name="Rogers Y.-H."/>
            <person name="Friedman R."/>
            <person name="Frazier M."/>
            <person name="Venter J.C."/>
        </authorList>
    </citation>
    <scope>NUCLEOTIDE SEQUENCE [LARGE SCALE GENOMIC DNA]</scope>
    <source>
        <strain evidence="1 2">SIR-1</strain>
    </source>
</reference>
<evidence type="ECO:0008006" key="3">
    <source>
        <dbReference type="Google" id="ProtNLM"/>
    </source>
</evidence>
<dbReference type="AlphaFoldDB" id="A6G776"/>
<evidence type="ECO:0000313" key="1">
    <source>
        <dbReference type="EMBL" id="EDM78352.1"/>
    </source>
</evidence>
<dbReference type="OrthoDB" id="5521562at2"/>
<gene>
    <name evidence="1" type="ORF">PPSIR1_09236</name>
</gene>
<keyword evidence="2" id="KW-1185">Reference proteome</keyword>
<dbReference type="Gene3D" id="1.25.40.10">
    <property type="entry name" value="Tetratricopeptide repeat domain"/>
    <property type="match status" value="1"/>
</dbReference>
<dbReference type="RefSeq" id="WP_006972571.1">
    <property type="nucleotide sequence ID" value="NZ_ABCS01000032.1"/>
</dbReference>
<dbReference type="eggNOG" id="COG4783">
    <property type="taxonomic scope" value="Bacteria"/>
</dbReference>
<evidence type="ECO:0000313" key="2">
    <source>
        <dbReference type="Proteomes" id="UP000005801"/>
    </source>
</evidence>
<name>A6G776_9BACT</name>
<dbReference type="Proteomes" id="UP000005801">
    <property type="component" value="Unassembled WGS sequence"/>
</dbReference>
<proteinExistence type="predicted"/>
<dbReference type="SUPFAM" id="SSF48452">
    <property type="entry name" value="TPR-like"/>
    <property type="match status" value="1"/>
</dbReference>
<protein>
    <recommendedName>
        <fullName evidence="3">Tetratricopeptide repeat protein</fullName>
    </recommendedName>
</protein>
<accession>A6G776</accession>